<evidence type="ECO:0000313" key="4">
    <source>
        <dbReference type="Proteomes" id="UP001385951"/>
    </source>
</evidence>
<keyword evidence="4" id="KW-1185">Reference proteome</keyword>
<organism evidence="3 4">
    <name type="scientific">Cerrena zonata</name>
    <dbReference type="NCBI Taxonomy" id="2478898"/>
    <lineage>
        <taxon>Eukaryota</taxon>
        <taxon>Fungi</taxon>
        <taxon>Dikarya</taxon>
        <taxon>Basidiomycota</taxon>
        <taxon>Agaricomycotina</taxon>
        <taxon>Agaricomycetes</taxon>
        <taxon>Polyporales</taxon>
        <taxon>Cerrenaceae</taxon>
        <taxon>Cerrena</taxon>
    </lineage>
</organism>
<feature type="domain" description="Protein kinase" evidence="2">
    <location>
        <begin position="69"/>
        <end position="310"/>
    </location>
</feature>
<feature type="compositionally biased region" description="Low complexity" evidence="1">
    <location>
        <begin position="170"/>
        <end position="180"/>
    </location>
</feature>
<evidence type="ECO:0000259" key="2">
    <source>
        <dbReference type="PROSITE" id="PS50011"/>
    </source>
</evidence>
<dbReference type="EMBL" id="JASBNA010000004">
    <property type="protein sequence ID" value="KAK7692415.1"/>
    <property type="molecule type" value="Genomic_DNA"/>
</dbReference>
<feature type="region of interest" description="Disordered" evidence="1">
    <location>
        <begin position="168"/>
        <end position="193"/>
    </location>
</feature>
<dbReference type="AlphaFoldDB" id="A0AAW0GGH2"/>
<feature type="region of interest" description="Disordered" evidence="1">
    <location>
        <begin position="35"/>
        <end position="62"/>
    </location>
</feature>
<evidence type="ECO:0000256" key="1">
    <source>
        <dbReference type="SAM" id="MobiDB-lite"/>
    </source>
</evidence>
<evidence type="ECO:0000313" key="3">
    <source>
        <dbReference type="EMBL" id="KAK7692415.1"/>
    </source>
</evidence>
<dbReference type="InterPro" id="IPR011009">
    <property type="entry name" value="Kinase-like_dom_sf"/>
</dbReference>
<dbReference type="Proteomes" id="UP001385951">
    <property type="component" value="Unassembled WGS sequence"/>
</dbReference>
<accession>A0AAW0GGH2</accession>
<dbReference type="InterPro" id="IPR000719">
    <property type="entry name" value="Prot_kinase_dom"/>
</dbReference>
<dbReference type="GO" id="GO:0004672">
    <property type="term" value="F:protein kinase activity"/>
    <property type="evidence" value="ECO:0007669"/>
    <property type="project" value="InterPro"/>
</dbReference>
<sequence>MSSQPNFRNYVPANAFENVTISGIASCDIHLTRGKPQRNKPIIDDQCKKRPPKRMPSDLPPAGTMKLSLSIGNMIGDGAAGGVYEATIQYDHSSPELRDMAMPPLVVKISRRRKPTRLAREAFYYEEMEYLQGCVIPRYYGLFDAMIPSGCDFKPWSEDAQNHQHCCHQLSSDSNDSLSDFPPKRKAKKAHAPPSPLSILILERVGERLSMAQTRSQALRDELEEMYKHLAILGLDHCDIRYQNILRAPNTADSLPSLPSLFSERTYAWRIIDFDLCRKSNVGFGRLSFQFHQLLGRLLFNLPHSYLSEE</sequence>
<name>A0AAW0GGH2_9APHY</name>
<dbReference type="GO" id="GO:0005524">
    <property type="term" value="F:ATP binding"/>
    <property type="evidence" value="ECO:0007669"/>
    <property type="project" value="InterPro"/>
</dbReference>
<proteinExistence type="predicted"/>
<dbReference type="PROSITE" id="PS50011">
    <property type="entry name" value="PROTEIN_KINASE_DOM"/>
    <property type="match status" value="1"/>
</dbReference>
<dbReference type="SUPFAM" id="SSF56112">
    <property type="entry name" value="Protein kinase-like (PK-like)"/>
    <property type="match status" value="1"/>
</dbReference>
<reference evidence="3 4" key="1">
    <citation type="submission" date="2022-09" db="EMBL/GenBank/DDBJ databases">
        <authorList>
            <person name="Palmer J.M."/>
        </authorList>
    </citation>
    <scope>NUCLEOTIDE SEQUENCE [LARGE SCALE GENOMIC DNA]</scope>
    <source>
        <strain evidence="3 4">DSM 7382</strain>
    </source>
</reference>
<comment type="caution">
    <text evidence="3">The sequence shown here is derived from an EMBL/GenBank/DDBJ whole genome shotgun (WGS) entry which is preliminary data.</text>
</comment>
<gene>
    <name evidence="3" type="ORF">QCA50_004040</name>
</gene>
<protein>
    <recommendedName>
        <fullName evidence="2">Protein kinase domain-containing protein</fullName>
    </recommendedName>
</protein>